<evidence type="ECO:0000256" key="4">
    <source>
        <dbReference type="ARBA" id="ARBA00022679"/>
    </source>
</evidence>
<evidence type="ECO:0000256" key="3">
    <source>
        <dbReference type="ARBA" id="ARBA00012334"/>
    </source>
</evidence>
<dbReference type="HAMAP" id="MF_00013">
    <property type="entry name" value="LipB"/>
    <property type="match status" value="1"/>
</dbReference>
<dbReference type="PANTHER" id="PTHR10993:SF7">
    <property type="entry name" value="LIPOYLTRANSFERASE 2, MITOCHONDRIAL-RELATED"/>
    <property type="match status" value="1"/>
</dbReference>
<evidence type="ECO:0000313" key="7">
    <source>
        <dbReference type="EMBL" id="KAJ3176836.1"/>
    </source>
</evidence>
<dbReference type="InterPro" id="IPR000544">
    <property type="entry name" value="Octanoyltransferase"/>
</dbReference>
<dbReference type="InterPro" id="IPR004143">
    <property type="entry name" value="BPL_LPL_catalytic"/>
</dbReference>
<evidence type="ECO:0000256" key="2">
    <source>
        <dbReference type="ARBA" id="ARBA00007907"/>
    </source>
</evidence>
<dbReference type="InterPro" id="IPR020605">
    <property type="entry name" value="Octanoyltransferase_CS"/>
</dbReference>
<dbReference type="PROSITE" id="PS51733">
    <property type="entry name" value="BPL_LPL_CATALYTIC"/>
    <property type="match status" value="1"/>
</dbReference>
<evidence type="ECO:0000259" key="6">
    <source>
        <dbReference type="PROSITE" id="PS51733"/>
    </source>
</evidence>
<dbReference type="InterPro" id="IPR045864">
    <property type="entry name" value="aa-tRNA-synth_II/BPL/LPL"/>
</dbReference>
<organism evidence="7 8">
    <name type="scientific">Geranomyces variabilis</name>
    <dbReference type="NCBI Taxonomy" id="109894"/>
    <lineage>
        <taxon>Eukaryota</taxon>
        <taxon>Fungi</taxon>
        <taxon>Fungi incertae sedis</taxon>
        <taxon>Chytridiomycota</taxon>
        <taxon>Chytridiomycota incertae sedis</taxon>
        <taxon>Chytridiomycetes</taxon>
        <taxon>Spizellomycetales</taxon>
        <taxon>Powellomycetaceae</taxon>
        <taxon>Geranomyces</taxon>
    </lineage>
</organism>
<keyword evidence="5" id="KW-0012">Acyltransferase</keyword>
<dbReference type="NCBIfam" id="NF010925">
    <property type="entry name" value="PRK14345.1"/>
    <property type="match status" value="1"/>
</dbReference>
<comment type="pathway">
    <text evidence="1">Protein modification; protein lipoylation via endogenous pathway; protein N(6)-(lipoyl)lysine from octanoyl-[acyl-carrier-protein]: step 1/2.</text>
</comment>
<dbReference type="EMBL" id="JADGJQ010000037">
    <property type="protein sequence ID" value="KAJ3176836.1"/>
    <property type="molecule type" value="Genomic_DNA"/>
</dbReference>
<evidence type="ECO:0000256" key="1">
    <source>
        <dbReference type="ARBA" id="ARBA00004821"/>
    </source>
</evidence>
<evidence type="ECO:0000256" key="5">
    <source>
        <dbReference type="ARBA" id="ARBA00023315"/>
    </source>
</evidence>
<sequence>MSFPPAPRLLRQCRSLRRYSTANRSRPVIAVKHLVSPVPYTAALALQDHLVTLRTQQRLPNILLLLQHPPTFTAGRRVRGTDDTEGVRLRATGAEYYETMRGGQTTFHGPGQLVGYPIFYLPDFGLGVRTYIEQLENVLITALRAYGIAATTTADTGVWVDSSENIGNNSNATNRERKIAALGIQVRRHVSSHGFALNCDTDLSWFEHIVPCGLVGKGVTSISHELELATAAGASASGARTNVTVAHAIPYVVNAFGGVFDSSVSPLAGLDAEADQDIDAFVAAKVASTKNISQTEPTVNNLRTKIK</sequence>
<accession>A0AAD5THM4</accession>
<dbReference type="GO" id="GO:0009249">
    <property type="term" value="P:protein lipoylation"/>
    <property type="evidence" value="ECO:0007669"/>
    <property type="project" value="InterPro"/>
</dbReference>
<dbReference type="NCBIfam" id="TIGR00214">
    <property type="entry name" value="lipB"/>
    <property type="match status" value="1"/>
</dbReference>
<dbReference type="CDD" id="cd16444">
    <property type="entry name" value="LipB"/>
    <property type="match status" value="1"/>
</dbReference>
<name>A0AAD5THM4_9FUNG</name>
<dbReference type="Pfam" id="PF21948">
    <property type="entry name" value="LplA-B_cat"/>
    <property type="match status" value="1"/>
</dbReference>
<dbReference type="EC" id="2.3.1.181" evidence="3"/>
<comment type="caution">
    <text evidence="7">The sequence shown here is derived from an EMBL/GenBank/DDBJ whole genome shotgun (WGS) entry which is preliminary data.</text>
</comment>
<comment type="similarity">
    <text evidence="2">Belongs to the LipB family.</text>
</comment>
<keyword evidence="8" id="KW-1185">Reference proteome</keyword>
<reference evidence="7" key="1">
    <citation type="submission" date="2020-05" db="EMBL/GenBank/DDBJ databases">
        <title>Phylogenomic resolution of chytrid fungi.</title>
        <authorList>
            <person name="Stajich J.E."/>
            <person name="Amses K."/>
            <person name="Simmons R."/>
            <person name="Seto K."/>
            <person name="Myers J."/>
            <person name="Bonds A."/>
            <person name="Quandt C.A."/>
            <person name="Barry K."/>
            <person name="Liu P."/>
            <person name="Grigoriev I."/>
            <person name="Longcore J.E."/>
            <person name="James T.Y."/>
        </authorList>
    </citation>
    <scope>NUCLEOTIDE SEQUENCE</scope>
    <source>
        <strain evidence="7">JEL0379</strain>
    </source>
</reference>
<dbReference type="AlphaFoldDB" id="A0AAD5THM4"/>
<feature type="domain" description="BPL/LPL catalytic" evidence="6">
    <location>
        <begin position="57"/>
        <end position="264"/>
    </location>
</feature>
<keyword evidence="4" id="KW-0808">Transferase</keyword>
<dbReference type="GO" id="GO:0033819">
    <property type="term" value="F:lipoyl(octanoyl) transferase activity"/>
    <property type="evidence" value="ECO:0007669"/>
    <property type="project" value="UniProtKB-EC"/>
</dbReference>
<dbReference type="PANTHER" id="PTHR10993">
    <property type="entry name" value="OCTANOYLTRANSFERASE"/>
    <property type="match status" value="1"/>
</dbReference>
<dbReference type="PROSITE" id="PS01313">
    <property type="entry name" value="LIPB"/>
    <property type="match status" value="1"/>
</dbReference>
<dbReference type="Gene3D" id="3.30.930.10">
    <property type="entry name" value="Bira Bifunctional Protein, Domain 2"/>
    <property type="match status" value="1"/>
</dbReference>
<protein>
    <recommendedName>
        <fullName evidence="3">lipoyl(octanoyl) transferase</fullName>
        <ecNumber evidence="3">2.3.1.181</ecNumber>
    </recommendedName>
</protein>
<gene>
    <name evidence="7" type="primary">LIPT2</name>
    <name evidence="7" type="ORF">HDU87_004767</name>
</gene>
<dbReference type="Proteomes" id="UP001212152">
    <property type="component" value="Unassembled WGS sequence"/>
</dbReference>
<proteinExistence type="inferred from homology"/>
<dbReference type="SUPFAM" id="SSF55681">
    <property type="entry name" value="Class II aaRS and biotin synthetases"/>
    <property type="match status" value="1"/>
</dbReference>
<evidence type="ECO:0000313" key="8">
    <source>
        <dbReference type="Proteomes" id="UP001212152"/>
    </source>
</evidence>